<accession>A0ABV2PZ06</accession>
<dbReference type="EMBL" id="JBEPSD010000002">
    <property type="protein sequence ID" value="MET4569823.1"/>
    <property type="molecule type" value="Genomic_DNA"/>
</dbReference>
<proteinExistence type="predicted"/>
<sequence length="185" mass="20663">MEFLGLALAILGLLFAFEVPRNTFLEAVGLRNRTSPSWLSRTVYRIPRRSITSSSVILYLRTSPTSLRLDQQIASDQKATLKHFSGDGKWLVEKIIALGISDTQTLDGVVKKNSNYSRLLAHAFEQERTATQGDGISHALEIEAMERFGSEWYKKYLSTLQLTSTGPGYAADILEFYKTIKGVSP</sequence>
<organism evidence="1 2">
    <name type="scientific">Rhodanobacter soli</name>
    <dbReference type="NCBI Taxonomy" id="590609"/>
    <lineage>
        <taxon>Bacteria</taxon>
        <taxon>Pseudomonadati</taxon>
        <taxon>Pseudomonadota</taxon>
        <taxon>Gammaproteobacteria</taxon>
        <taxon>Lysobacterales</taxon>
        <taxon>Rhodanobacteraceae</taxon>
        <taxon>Rhodanobacter</taxon>
    </lineage>
</organism>
<name>A0ABV2PZ06_9GAMM</name>
<comment type="caution">
    <text evidence="1">The sequence shown here is derived from an EMBL/GenBank/DDBJ whole genome shotgun (WGS) entry which is preliminary data.</text>
</comment>
<evidence type="ECO:0000313" key="1">
    <source>
        <dbReference type="EMBL" id="MET4569823.1"/>
    </source>
</evidence>
<protein>
    <submittedName>
        <fullName evidence="1">Uncharacterized protein</fullName>
    </submittedName>
</protein>
<evidence type="ECO:0000313" key="2">
    <source>
        <dbReference type="Proteomes" id="UP001549251"/>
    </source>
</evidence>
<keyword evidence="2" id="KW-1185">Reference proteome</keyword>
<gene>
    <name evidence="1" type="ORF">ABIE04_002184</name>
</gene>
<dbReference type="Proteomes" id="UP001549251">
    <property type="component" value="Unassembled WGS sequence"/>
</dbReference>
<dbReference type="RefSeq" id="WP_354549947.1">
    <property type="nucleotide sequence ID" value="NZ_JBEPSD010000002.1"/>
</dbReference>
<reference evidence="1 2" key="1">
    <citation type="submission" date="2024-06" db="EMBL/GenBank/DDBJ databases">
        <title>Sorghum-associated microbial communities from plants grown in Nebraska, USA.</title>
        <authorList>
            <person name="Schachtman D."/>
        </authorList>
    </citation>
    <scope>NUCLEOTIDE SEQUENCE [LARGE SCALE GENOMIC DNA]</scope>
    <source>
        <strain evidence="1 2">1757</strain>
    </source>
</reference>